<organism evidence="1">
    <name type="scientific">uncultured Caudovirales phage</name>
    <dbReference type="NCBI Taxonomy" id="2100421"/>
    <lineage>
        <taxon>Viruses</taxon>
        <taxon>Duplodnaviria</taxon>
        <taxon>Heunggongvirae</taxon>
        <taxon>Uroviricota</taxon>
        <taxon>Caudoviricetes</taxon>
        <taxon>Peduoviridae</taxon>
        <taxon>Maltschvirus</taxon>
        <taxon>Maltschvirus maltsch</taxon>
    </lineage>
</organism>
<dbReference type="EMBL" id="LR796377">
    <property type="protein sequence ID" value="CAB4140212.1"/>
    <property type="molecule type" value="Genomic_DNA"/>
</dbReference>
<evidence type="ECO:0000313" key="1">
    <source>
        <dbReference type="EMBL" id="CAB4140212.1"/>
    </source>
</evidence>
<sequence length="104" mass="11761">MNTVTFKNSVIKNVVDRNGFYTATINDYETLPTGRQICSDSTRVVIFDENVIAQLRELNWLADSTAYINAEGIGNTRWDRRPNIDNKDRKPGLKQVVLTAVTQA</sequence>
<reference evidence="1" key="1">
    <citation type="submission" date="2020-04" db="EMBL/GenBank/DDBJ databases">
        <authorList>
            <person name="Chiriac C."/>
            <person name="Salcher M."/>
            <person name="Ghai R."/>
            <person name="Kavagutti S V."/>
        </authorList>
    </citation>
    <scope>NUCLEOTIDE SEQUENCE</scope>
</reference>
<protein>
    <submittedName>
        <fullName evidence="1">Uncharacterized protein</fullName>
    </submittedName>
</protein>
<accession>A0A6J5M247</accession>
<name>A0A6J5M247_9CAUD</name>
<proteinExistence type="predicted"/>
<gene>
    <name evidence="1" type="ORF">UFOVP404_37</name>
</gene>